<dbReference type="OrthoDB" id="1795028at2"/>
<comment type="caution">
    <text evidence="1">The sequence shown here is derived from an EMBL/GenBank/DDBJ whole genome shotgun (WGS) entry which is preliminary data.</text>
</comment>
<dbReference type="STRING" id="555088.DealDRAFT_1590"/>
<dbReference type="Proteomes" id="UP000006443">
    <property type="component" value="Unassembled WGS sequence"/>
</dbReference>
<sequence>MKIVFRGVLKSVQPRIRLIRSFDEASHNYLGYALLFAGVIGEEQMSFSVGIGKAAQAKHLFRVGDEASGECLPVADKRLETVAFYKVSKLKKVGSADIAGKKPPPWEDIAPGLETYRNRGRRRLSARTYDSKCLSCIWGCRMPVEIIVDHWNPGQREYRFETFCYGPLSCKFYKAGPTRKVPGRKGMVYEEEDWVDEEATSHREGEE</sequence>
<dbReference type="AlphaFoldDB" id="C0GGM6"/>
<evidence type="ECO:0000313" key="2">
    <source>
        <dbReference type="Proteomes" id="UP000006443"/>
    </source>
</evidence>
<gene>
    <name evidence="1" type="ORF">DealDRAFT_1590</name>
</gene>
<proteinExistence type="predicted"/>
<evidence type="ECO:0000313" key="1">
    <source>
        <dbReference type="EMBL" id="EEG77467.1"/>
    </source>
</evidence>
<dbReference type="eggNOG" id="ENOG5032FPE">
    <property type="taxonomic scope" value="Bacteria"/>
</dbReference>
<reference evidence="1 2" key="1">
    <citation type="submission" date="2009-02" db="EMBL/GenBank/DDBJ databases">
        <title>Sequencing of the draft genome and assembly of Dethiobacter alkaliphilus AHT 1.</title>
        <authorList>
            <consortium name="US DOE Joint Genome Institute (JGI-PGF)"/>
            <person name="Lucas S."/>
            <person name="Copeland A."/>
            <person name="Lapidus A."/>
            <person name="Glavina del Rio T."/>
            <person name="Dalin E."/>
            <person name="Tice H."/>
            <person name="Bruce D."/>
            <person name="Goodwin L."/>
            <person name="Pitluck S."/>
            <person name="Larimer F."/>
            <person name="Land M.L."/>
            <person name="Hauser L."/>
            <person name="Muyzer G."/>
        </authorList>
    </citation>
    <scope>NUCLEOTIDE SEQUENCE [LARGE SCALE GENOMIC DNA]</scope>
    <source>
        <strain evidence="1 2">AHT 1</strain>
    </source>
</reference>
<accession>C0GGM6</accession>
<organism evidence="1 2">
    <name type="scientific">Dethiobacter alkaliphilus AHT 1</name>
    <dbReference type="NCBI Taxonomy" id="555088"/>
    <lineage>
        <taxon>Bacteria</taxon>
        <taxon>Bacillati</taxon>
        <taxon>Bacillota</taxon>
        <taxon>Dethiobacteria</taxon>
        <taxon>Dethiobacterales</taxon>
        <taxon>Dethiobacteraceae</taxon>
        <taxon>Dethiobacter</taxon>
    </lineage>
</organism>
<name>C0GGM6_DETAL</name>
<keyword evidence="2" id="KW-1185">Reference proteome</keyword>
<dbReference type="RefSeq" id="WP_008516446.1">
    <property type="nucleotide sequence ID" value="NZ_ACJM01000007.1"/>
</dbReference>
<protein>
    <submittedName>
        <fullName evidence="1">Uncharacterized protein</fullName>
    </submittedName>
</protein>
<dbReference type="EMBL" id="ACJM01000007">
    <property type="protein sequence ID" value="EEG77467.1"/>
    <property type="molecule type" value="Genomic_DNA"/>
</dbReference>